<proteinExistence type="predicted"/>
<gene>
    <name evidence="2" type="ORF">GWK08_04760</name>
</gene>
<protein>
    <submittedName>
        <fullName evidence="2">1-acyl-sn-glycerol-3-phosphate acyltransferase</fullName>
    </submittedName>
</protein>
<name>A0A6P0UK06_9FLAO</name>
<dbReference type="EMBL" id="JAABOO010000001">
    <property type="protein sequence ID" value="NER12740.1"/>
    <property type="molecule type" value="Genomic_DNA"/>
</dbReference>
<dbReference type="PANTHER" id="PTHR30068">
    <property type="entry name" value="URONATE ISOMERASE"/>
    <property type="match status" value="1"/>
</dbReference>
<comment type="caution">
    <text evidence="2">The sequence shown here is derived from an EMBL/GenBank/DDBJ whole genome shotgun (WGS) entry which is preliminary data.</text>
</comment>
<evidence type="ECO:0000313" key="2">
    <source>
        <dbReference type="EMBL" id="NER12740.1"/>
    </source>
</evidence>
<dbReference type="Proteomes" id="UP000468581">
    <property type="component" value="Unassembled WGS sequence"/>
</dbReference>
<dbReference type="RefSeq" id="WP_163605750.1">
    <property type="nucleotide sequence ID" value="NZ_JAABOO010000001.1"/>
</dbReference>
<evidence type="ECO:0000259" key="1">
    <source>
        <dbReference type="Pfam" id="PF01553"/>
    </source>
</evidence>
<dbReference type="GO" id="GO:0042840">
    <property type="term" value="P:D-glucuronate catabolic process"/>
    <property type="evidence" value="ECO:0007669"/>
    <property type="project" value="TreeGrafter"/>
</dbReference>
<dbReference type="Pfam" id="PF01553">
    <property type="entry name" value="Acyltransferase"/>
    <property type="match status" value="1"/>
</dbReference>
<dbReference type="InterPro" id="IPR002123">
    <property type="entry name" value="Plipid/glycerol_acylTrfase"/>
</dbReference>
<sequence>MTDFDKIRPYLDTEVNGALQKLKRHPMIKALMSFAFPEKKLGEIEEIVDECHSIKDFQSRVIYFAVRNVIEKSSEGFSTSGFEKLEPDTSYLFISNHRDIILDTSLLNYTLHDHGLVMTASAIGDNLVQKPFLLALSKLNRNFLIRRGLSPREMLMASKNVSEYIRQLLGSEKRSVWIAQREGRTKDGNDQTQQGVLKMLALADTENDLPAYFKKLKVVPVSISYEFDPTDVLKMPELMAKHYDVEYVKTNNEDFNSILKGALGQKKRMHIAVGDVLDEELDMIAEKEEKANKQLQMLAEVIDKNIYGSYKLWPSNYIAYDLLNGEDTYKAKYTAREKRQFERRIERRVERDNEVALKNFLAMYANPVINKLKYFGE</sequence>
<dbReference type="SUPFAM" id="SSF69593">
    <property type="entry name" value="Glycerol-3-phosphate (1)-acyltransferase"/>
    <property type="match status" value="1"/>
</dbReference>
<reference evidence="2 3" key="1">
    <citation type="submission" date="2020-01" db="EMBL/GenBank/DDBJ databases">
        <title>Leptobacterium flavescens.</title>
        <authorList>
            <person name="Wang G."/>
        </authorList>
    </citation>
    <scope>NUCLEOTIDE SEQUENCE [LARGE SCALE GENOMIC DNA]</scope>
    <source>
        <strain evidence="2 3">KCTC 22160</strain>
    </source>
</reference>
<dbReference type="AlphaFoldDB" id="A0A6P0UK06"/>
<keyword evidence="2" id="KW-0012">Acyltransferase</keyword>
<dbReference type="GO" id="GO:0019698">
    <property type="term" value="P:D-galacturonate catabolic process"/>
    <property type="evidence" value="ECO:0007669"/>
    <property type="project" value="TreeGrafter"/>
</dbReference>
<feature type="domain" description="Phospholipid/glycerol acyltransferase" evidence="1">
    <location>
        <begin position="81"/>
        <end position="224"/>
    </location>
</feature>
<keyword evidence="3" id="KW-1185">Reference proteome</keyword>
<evidence type="ECO:0000313" key="3">
    <source>
        <dbReference type="Proteomes" id="UP000468581"/>
    </source>
</evidence>
<accession>A0A6P0UK06</accession>
<keyword evidence="2" id="KW-0808">Transferase</keyword>
<dbReference type="PANTHER" id="PTHR30068:SF3">
    <property type="entry name" value="PHOSPHOLIPID_GLYCEROL ACYLTRANSFERASE DOMAIN-CONTAINING PROTEIN"/>
    <property type="match status" value="1"/>
</dbReference>
<dbReference type="GO" id="GO:0016746">
    <property type="term" value="F:acyltransferase activity"/>
    <property type="evidence" value="ECO:0007669"/>
    <property type="project" value="UniProtKB-KW"/>
</dbReference>
<organism evidence="2 3">
    <name type="scientific">Leptobacterium flavescens</name>
    <dbReference type="NCBI Taxonomy" id="472055"/>
    <lineage>
        <taxon>Bacteria</taxon>
        <taxon>Pseudomonadati</taxon>
        <taxon>Bacteroidota</taxon>
        <taxon>Flavobacteriia</taxon>
        <taxon>Flavobacteriales</taxon>
        <taxon>Flavobacteriaceae</taxon>
        <taxon>Leptobacterium</taxon>
    </lineage>
</organism>